<evidence type="ECO:0000256" key="6">
    <source>
        <dbReference type="PIRSR" id="PIRSR602129-50"/>
    </source>
</evidence>
<evidence type="ECO:0000256" key="1">
    <source>
        <dbReference type="ARBA" id="ARBA00001933"/>
    </source>
</evidence>
<keyword evidence="4 6" id="KW-0663">Pyridoxal phosphate</keyword>
<dbReference type="Gene3D" id="3.90.1150.170">
    <property type="match status" value="1"/>
</dbReference>
<dbReference type="Proteomes" id="UP001445335">
    <property type="component" value="Unassembled WGS sequence"/>
</dbReference>
<organism evidence="8 9">
    <name type="scientific">Elliptochloris bilobata</name>
    <dbReference type="NCBI Taxonomy" id="381761"/>
    <lineage>
        <taxon>Eukaryota</taxon>
        <taxon>Viridiplantae</taxon>
        <taxon>Chlorophyta</taxon>
        <taxon>core chlorophytes</taxon>
        <taxon>Trebouxiophyceae</taxon>
        <taxon>Trebouxiophyceae incertae sedis</taxon>
        <taxon>Elliptochloris clade</taxon>
        <taxon>Elliptochloris</taxon>
    </lineage>
</organism>
<keyword evidence="3" id="KW-0210">Decarboxylase</keyword>
<feature type="modified residue" description="N6-(pyridoxal phosphate)lysine" evidence="6">
    <location>
        <position position="324"/>
    </location>
</feature>
<dbReference type="GO" id="GO:0016831">
    <property type="term" value="F:carboxy-lyase activity"/>
    <property type="evidence" value="ECO:0007669"/>
    <property type="project" value="UniProtKB-KW"/>
</dbReference>
<accession>A0AAW1SDQ8</accession>
<dbReference type="InterPro" id="IPR002129">
    <property type="entry name" value="PyrdxlP-dep_de-COase"/>
</dbReference>
<comment type="cofactor">
    <cofactor evidence="1 6 7">
        <name>pyridoxal 5'-phosphate</name>
        <dbReference type="ChEBI" id="CHEBI:597326"/>
    </cofactor>
</comment>
<dbReference type="GO" id="GO:0030170">
    <property type="term" value="F:pyridoxal phosphate binding"/>
    <property type="evidence" value="ECO:0007669"/>
    <property type="project" value="InterPro"/>
</dbReference>
<reference evidence="8 9" key="1">
    <citation type="journal article" date="2024" name="Nat. Commun.">
        <title>Phylogenomics reveals the evolutionary origins of lichenization in chlorophyte algae.</title>
        <authorList>
            <person name="Puginier C."/>
            <person name="Libourel C."/>
            <person name="Otte J."/>
            <person name="Skaloud P."/>
            <person name="Haon M."/>
            <person name="Grisel S."/>
            <person name="Petersen M."/>
            <person name="Berrin J.G."/>
            <person name="Delaux P.M."/>
            <person name="Dal Grande F."/>
            <person name="Keller J."/>
        </authorList>
    </citation>
    <scope>NUCLEOTIDE SEQUENCE [LARGE SCALE GENOMIC DNA]</scope>
    <source>
        <strain evidence="8 9">SAG 245.80</strain>
    </source>
</reference>
<proteinExistence type="inferred from homology"/>
<gene>
    <name evidence="8" type="ORF">WJX81_003497</name>
</gene>
<dbReference type="PANTHER" id="PTHR45677">
    <property type="entry name" value="GLUTAMATE DECARBOXYLASE-RELATED"/>
    <property type="match status" value="1"/>
</dbReference>
<dbReference type="GO" id="GO:0019752">
    <property type="term" value="P:carboxylic acid metabolic process"/>
    <property type="evidence" value="ECO:0007669"/>
    <property type="project" value="InterPro"/>
</dbReference>
<dbReference type="EMBL" id="JALJOU010000005">
    <property type="protein sequence ID" value="KAK9843716.1"/>
    <property type="molecule type" value="Genomic_DNA"/>
</dbReference>
<name>A0AAW1SDQ8_9CHLO</name>
<sequence length="517" mass="55068">MHEHTPIADGKAANRSGRLADWDGDKAAAFLKQAANLLCEHMASRNDLTQPVVRLASPAELAVAFTEAGVPLELRVGEDAASMPRLLAALGATLEHSVRTAHPLFLNQLYARPEPAGIAGDWLTVVANTNVHTYEAAPVFTLVERAVLARLAVLAGPSWAAAHDGLFVPGGSIANMYGMHLARAVVDPDSASRGAAGGPCLVAFTSAQAHYSYLKSARVCGLGSDNLVAVPCDASGAMLPAELEVAVEAALARGGVPFFVGATAGSTVLGAFDPLVELAKVCRRHNMWLHCDGAWGGACLLSAMHRGLMDGVELVDSLALNPHKMMGLPLQCSVFLARREGLLQSTNSSNADYLFQPDKLHADMDLGDKTIQCGRRADAYKLWLTWKALGDAGLEQRMDRNIALAAHVEARVVASGGAFQMVRPRSFANVCFWWLPRALRPFDAAAASPEQLTALGKVAPALKMRMQQSGDAMIGFQPLDGLPNFFRLVFASASALRFEDLDALMSRMDALGLELFP</sequence>
<dbReference type="SUPFAM" id="SSF53383">
    <property type="entry name" value="PLP-dependent transferases"/>
    <property type="match status" value="1"/>
</dbReference>
<dbReference type="PROSITE" id="PS00392">
    <property type="entry name" value="DDC_GAD_HDC_YDC"/>
    <property type="match status" value="1"/>
</dbReference>
<dbReference type="GO" id="GO:0005737">
    <property type="term" value="C:cytoplasm"/>
    <property type="evidence" value="ECO:0007669"/>
    <property type="project" value="TreeGrafter"/>
</dbReference>
<comment type="caution">
    <text evidence="8">The sequence shown here is derived from an EMBL/GenBank/DDBJ whole genome shotgun (WGS) entry which is preliminary data.</text>
</comment>
<dbReference type="Gene3D" id="3.40.640.10">
    <property type="entry name" value="Type I PLP-dependent aspartate aminotransferase-like (Major domain)"/>
    <property type="match status" value="1"/>
</dbReference>
<dbReference type="InterPro" id="IPR015421">
    <property type="entry name" value="PyrdxlP-dep_Trfase_major"/>
</dbReference>
<dbReference type="InterPro" id="IPR021115">
    <property type="entry name" value="Pyridoxal-P_BS"/>
</dbReference>
<evidence type="ECO:0008006" key="10">
    <source>
        <dbReference type="Google" id="ProtNLM"/>
    </source>
</evidence>
<keyword evidence="5 7" id="KW-0456">Lyase</keyword>
<keyword evidence="9" id="KW-1185">Reference proteome</keyword>
<dbReference type="Pfam" id="PF00282">
    <property type="entry name" value="Pyridoxal_deC"/>
    <property type="match status" value="1"/>
</dbReference>
<dbReference type="PANTHER" id="PTHR45677:SF8">
    <property type="entry name" value="CYSTEINE SULFINIC ACID DECARBOXYLASE"/>
    <property type="match status" value="1"/>
</dbReference>
<dbReference type="AlphaFoldDB" id="A0AAW1SDQ8"/>
<evidence type="ECO:0000313" key="8">
    <source>
        <dbReference type="EMBL" id="KAK9843716.1"/>
    </source>
</evidence>
<protein>
    <recommendedName>
        <fullName evidence="10">Glutamate decarboxylase</fullName>
    </recommendedName>
</protein>
<evidence type="ECO:0000256" key="2">
    <source>
        <dbReference type="ARBA" id="ARBA00009533"/>
    </source>
</evidence>
<evidence type="ECO:0000256" key="4">
    <source>
        <dbReference type="ARBA" id="ARBA00022898"/>
    </source>
</evidence>
<comment type="similarity">
    <text evidence="2 7">Belongs to the group II decarboxylase family.</text>
</comment>
<evidence type="ECO:0000256" key="7">
    <source>
        <dbReference type="RuleBase" id="RU000382"/>
    </source>
</evidence>
<evidence type="ECO:0000256" key="5">
    <source>
        <dbReference type="ARBA" id="ARBA00023239"/>
    </source>
</evidence>
<evidence type="ECO:0000256" key="3">
    <source>
        <dbReference type="ARBA" id="ARBA00022793"/>
    </source>
</evidence>
<dbReference type="InterPro" id="IPR015424">
    <property type="entry name" value="PyrdxlP-dep_Trfase"/>
</dbReference>
<evidence type="ECO:0000313" key="9">
    <source>
        <dbReference type="Proteomes" id="UP001445335"/>
    </source>
</evidence>